<feature type="domain" description="HTH gntR-type" evidence="5">
    <location>
        <begin position="55"/>
        <end position="122"/>
    </location>
</feature>
<dbReference type="Pfam" id="PF07729">
    <property type="entry name" value="FCD"/>
    <property type="match status" value="1"/>
</dbReference>
<evidence type="ECO:0000256" key="2">
    <source>
        <dbReference type="ARBA" id="ARBA00023125"/>
    </source>
</evidence>
<evidence type="ECO:0000256" key="1">
    <source>
        <dbReference type="ARBA" id="ARBA00023015"/>
    </source>
</evidence>
<dbReference type="SMART" id="SM00345">
    <property type="entry name" value="HTH_GNTR"/>
    <property type="match status" value="1"/>
</dbReference>
<dbReference type="SMART" id="SM00895">
    <property type="entry name" value="FCD"/>
    <property type="match status" value="1"/>
</dbReference>
<dbReference type="InterPro" id="IPR008920">
    <property type="entry name" value="TF_FadR/GntR_C"/>
</dbReference>
<accession>A0A8J3X712</accession>
<feature type="region of interest" description="Disordered" evidence="4">
    <location>
        <begin position="1"/>
        <end position="27"/>
    </location>
</feature>
<dbReference type="Gene3D" id="1.20.120.530">
    <property type="entry name" value="GntR ligand-binding domain-like"/>
    <property type="match status" value="1"/>
</dbReference>
<dbReference type="InterPro" id="IPR036388">
    <property type="entry name" value="WH-like_DNA-bd_sf"/>
</dbReference>
<keyword evidence="3" id="KW-0804">Transcription</keyword>
<organism evidence="6 7">
    <name type="scientific">Planotetraspora mira</name>
    <dbReference type="NCBI Taxonomy" id="58121"/>
    <lineage>
        <taxon>Bacteria</taxon>
        <taxon>Bacillati</taxon>
        <taxon>Actinomycetota</taxon>
        <taxon>Actinomycetes</taxon>
        <taxon>Streptosporangiales</taxon>
        <taxon>Streptosporangiaceae</taxon>
        <taxon>Planotetraspora</taxon>
    </lineage>
</organism>
<dbReference type="SUPFAM" id="SSF48008">
    <property type="entry name" value="GntR ligand-binding domain-like"/>
    <property type="match status" value="1"/>
</dbReference>
<dbReference type="Proteomes" id="UP000650628">
    <property type="component" value="Unassembled WGS sequence"/>
</dbReference>
<evidence type="ECO:0000313" key="7">
    <source>
        <dbReference type="Proteomes" id="UP000650628"/>
    </source>
</evidence>
<sequence>MGGQVVPAHGLGVAATGGGRSGRAGHHREDEWEIVVWPRQLPLTESNAMSFAVPLTRKEAVLRRLREEIITGLLKPGALIKDAEIAARLGVSITPVREAITQLAAEGLIDISPNRTRQVTQVTQKSALELIDVMMVLACAGFEWGVDNITDKHLATLHVKLDEFADNLRRGNLTAATAAGADFSTVVIMASGNRELQTHVDLVVARTLRVLALTTESDVWTVWLDGYRQTLELLEQGDRTRAVERYRQIYHDYRRRVETMLFDEPGEDR</sequence>
<dbReference type="InterPro" id="IPR036390">
    <property type="entry name" value="WH_DNA-bd_sf"/>
</dbReference>
<dbReference type="EMBL" id="BOOO01000017">
    <property type="protein sequence ID" value="GII30110.1"/>
    <property type="molecule type" value="Genomic_DNA"/>
</dbReference>
<evidence type="ECO:0000313" key="6">
    <source>
        <dbReference type="EMBL" id="GII30110.1"/>
    </source>
</evidence>
<name>A0A8J3X712_9ACTN</name>
<evidence type="ECO:0000256" key="4">
    <source>
        <dbReference type="SAM" id="MobiDB-lite"/>
    </source>
</evidence>
<evidence type="ECO:0000259" key="5">
    <source>
        <dbReference type="PROSITE" id="PS50949"/>
    </source>
</evidence>
<dbReference type="Pfam" id="PF00392">
    <property type="entry name" value="GntR"/>
    <property type="match status" value="1"/>
</dbReference>
<dbReference type="RefSeq" id="WP_203954079.1">
    <property type="nucleotide sequence ID" value="NZ_BOOO01000017.1"/>
</dbReference>
<gene>
    <name evidence="6" type="ORF">Pmi06nite_35520</name>
</gene>
<dbReference type="Gene3D" id="1.10.10.10">
    <property type="entry name" value="Winged helix-like DNA-binding domain superfamily/Winged helix DNA-binding domain"/>
    <property type="match status" value="1"/>
</dbReference>
<keyword evidence="1" id="KW-0805">Transcription regulation</keyword>
<keyword evidence="7" id="KW-1185">Reference proteome</keyword>
<protein>
    <recommendedName>
        <fullName evidence="5">HTH gntR-type domain-containing protein</fullName>
    </recommendedName>
</protein>
<evidence type="ECO:0000256" key="3">
    <source>
        <dbReference type="ARBA" id="ARBA00023163"/>
    </source>
</evidence>
<dbReference type="PANTHER" id="PTHR43537">
    <property type="entry name" value="TRANSCRIPTIONAL REGULATOR, GNTR FAMILY"/>
    <property type="match status" value="1"/>
</dbReference>
<comment type="caution">
    <text evidence="6">The sequence shown here is derived from an EMBL/GenBank/DDBJ whole genome shotgun (WGS) entry which is preliminary data.</text>
</comment>
<dbReference type="InterPro" id="IPR011711">
    <property type="entry name" value="GntR_C"/>
</dbReference>
<keyword evidence="2" id="KW-0238">DNA-binding</keyword>
<dbReference type="GO" id="GO:0003677">
    <property type="term" value="F:DNA binding"/>
    <property type="evidence" value="ECO:0007669"/>
    <property type="project" value="UniProtKB-KW"/>
</dbReference>
<dbReference type="GO" id="GO:0003700">
    <property type="term" value="F:DNA-binding transcription factor activity"/>
    <property type="evidence" value="ECO:0007669"/>
    <property type="project" value="InterPro"/>
</dbReference>
<proteinExistence type="predicted"/>
<dbReference type="AlphaFoldDB" id="A0A8J3X712"/>
<dbReference type="SUPFAM" id="SSF46785">
    <property type="entry name" value="Winged helix' DNA-binding domain"/>
    <property type="match status" value="1"/>
</dbReference>
<reference evidence="6 7" key="1">
    <citation type="submission" date="2021-01" db="EMBL/GenBank/DDBJ databases">
        <title>Whole genome shotgun sequence of Planotetraspora mira NBRC 15435.</title>
        <authorList>
            <person name="Komaki H."/>
            <person name="Tamura T."/>
        </authorList>
    </citation>
    <scope>NUCLEOTIDE SEQUENCE [LARGE SCALE GENOMIC DNA]</scope>
    <source>
        <strain evidence="6 7">NBRC 15435</strain>
    </source>
</reference>
<dbReference type="PROSITE" id="PS50949">
    <property type="entry name" value="HTH_GNTR"/>
    <property type="match status" value="1"/>
</dbReference>
<dbReference type="InterPro" id="IPR000524">
    <property type="entry name" value="Tscrpt_reg_HTH_GntR"/>
</dbReference>
<dbReference type="CDD" id="cd07377">
    <property type="entry name" value="WHTH_GntR"/>
    <property type="match status" value="1"/>
</dbReference>
<dbReference type="PANTHER" id="PTHR43537:SF5">
    <property type="entry name" value="UXU OPERON TRANSCRIPTIONAL REGULATOR"/>
    <property type="match status" value="1"/>
</dbReference>